<dbReference type="GO" id="GO:0005975">
    <property type="term" value="P:carbohydrate metabolic process"/>
    <property type="evidence" value="ECO:0007669"/>
    <property type="project" value="InterPro"/>
</dbReference>
<dbReference type="PANTHER" id="PTHR30105">
    <property type="entry name" value="UNCHARACTERIZED YIBQ-RELATED"/>
    <property type="match status" value="1"/>
</dbReference>
<accession>A0A8G2BKJ8</accession>
<sequence>MRLPKPNIRLPRLPQLFKKRREGGDPDDPLNEAESGGPPPDDLERGLDDEPAPRKKGRWKRVASAALTTLLAVAVIGGAGGLVGWLMVNAEHTESLREIQRPQLTVDILDEGEEPEPNSSAAAPRSKAEADGAAADGEGQGPADKESGGDGSPAKDGEGEGPSAVADGAPADGVTLTPVDPALMEVRDEGRLPIIAVDGRQPWSTYARPFNVDDTRPWVAVLVTNLGLSQRETDAAIQLLPGAVTLSFSPYAEDLEAWLEAARSAGHEVFIDLPLEPLDFPRDDPGPSTLLTSLSTADNLNRLEWVLGRAPGYVGVTTWMGSQFTTVEDAMMPVLEGLKERGLMIVDSRGSSRSIATELASSIQLPRAFNNRFLDSTPSISSIDRALADLETVAQEQRVAIGIARSLPVSIDRIQRWAGTLERKGLILAPVSAIADRQRLR</sequence>
<dbReference type="EMBL" id="FNBW01000012">
    <property type="protein sequence ID" value="SDG23630.1"/>
    <property type="molecule type" value="Genomic_DNA"/>
</dbReference>
<name>A0A8G2BKJ8_9PROT</name>
<feature type="compositionally biased region" description="Basic and acidic residues" evidence="1">
    <location>
        <begin position="143"/>
        <end position="158"/>
    </location>
</feature>
<organism evidence="3 4">
    <name type="scientific">Thalassobaculum litoreum DSM 18839</name>
    <dbReference type="NCBI Taxonomy" id="1123362"/>
    <lineage>
        <taxon>Bacteria</taxon>
        <taxon>Pseudomonadati</taxon>
        <taxon>Pseudomonadota</taxon>
        <taxon>Alphaproteobacteria</taxon>
        <taxon>Rhodospirillales</taxon>
        <taxon>Thalassobaculaceae</taxon>
        <taxon>Thalassobaculum</taxon>
    </lineage>
</organism>
<gene>
    <name evidence="3" type="ORF">SAMN05660686_03784</name>
</gene>
<dbReference type="OrthoDB" id="9784811at2"/>
<dbReference type="InterPro" id="IPR011330">
    <property type="entry name" value="Glyco_hydro/deAcase_b/a-brl"/>
</dbReference>
<keyword evidence="4" id="KW-1185">Reference proteome</keyword>
<dbReference type="Gene3D" id="3.20.20.370">
    <property type="entry name" value="Glycoside hydrolase/deacetylase"/>
    <property type="match status" value="1"/>
</dbReference>
<keyword evidence="2" id="KW-0472">Membrane</keyword>
<proteinExistence type="predicted"/>
<protein>
    <recommendedName>
        <fullName evidence="5">Divergent polysaccharide deacetylase</fullName>
    </recommendedName>
</protein>
<keyword evidence="2" id="KW-0812">Transmembrane</keyword>
<evidence type="ECO:0000256" key="1">
    <source>
        <dbReference type="SAM" id="MobiDB-lite"/>
    </source>
</evidence>
<dbReference type="CDD" id="cd10936">
    <property type="entry name" value="CE4_DAC2"/>
    <property type="match status" value="1"/>
</dbReference>
<dbReference type="AlphaFoldDB" id="A0A8G2BKJ8"/>
<feature type="region of interest" description="Disordered" evidence="1">
    <location>
        <begin position="111"/>
        <end position="176"/>
    </location>
</feature>
<dbReference type="InterPro" id="IPR006837">
    <property type="entry name" value="Divergent_DAC"/>
</dbReference>
<dbReference type="RefSeq" id="WP_093152760.1">
    <property type="nucleotide sequence ID" value="NZ_FNBW01000012.1"/>
</dbReference>
<dbReference type="SUPFAM" id="SSF88713">
    <property type="entry name" value="Glycoside hydrolase/deacetylase"/>
    <property type="match status" value="1"/>
</dbReference>
<feature type="transmembrane region" description="Helical" evidence="2">
    <location>
        <begin position="62"/>
        <end position="88"/>
    </location>
</feature>
<reference evidence="3 4" key="1">
    <citation type="submission" date="2016-10" db="EMBL/GenBank/DDBJ databases">
        <authorList>
            <person name="Varghese N."/>
            <person name="Submissions S."/>
        </authorList>
    </citation>
    <scope>NUCLEOTIDE SEQUENCE [LARGE SCALE GENOMIC DNA]</scope>
    <source>
        <strain evidence="3 4">DSM 18839</strain>
    </source>
</reference>
<dbReference type="PANTHER" id="PTHR30105:SF2">
    <property type="entry name" value="DIVERGENT POLYSACCHARIDE DEACETYLASE SUPERFAMILY"/>
    <property type="match status" value="1"/>
</dbReference>
<keyword evidence="2" id="KW-1133">Transmembrane helix</keyword>
<evidence type="ECO:0000256" key="2">
    <source>
        <dbReference type="SAM" id="Phobius"/>
    </source>
</evidence>
<evidence type="ECO:0000313" key="3">
    <source>
        <dbReference type="EMBL" id="SDG23630.1"/>
    </source>
</evidence>
<evidence type="ECO:0008006" key="5">
    <source>
        <dbReference type="Google" id="ProtNLM"/>
    </source>
</evidence>
<feature type="compositionally biased region" description="Basic and acidic residues" evidence="1">
    <location>
        <begin position="42"/>
        <end position="53"/>
    </location>
</feature>
<comment type="caution">
    <text evidence="3">The sequence shown here is derived from an EMBL/GenBank/DDBJ whole genome shotgun (WGS) entry which is preliminary data.</text>
</comment>
<dbReference type="Pfam" id="PF04748">
    <property type="entry name" value="Polysacc_deac_2"/>
    <property type="match status" value="1"/>
</dbReference>
<dbReference type="Proteomes" id="UP000198615">
    <property type="component" value="Unassembled WGS sequence"/>
</dbReference>
<evidence type="ECO:0000313" key="4">
    <source>
        <dbReference type="Proteomes" id="UP000198615"/>
    </source>
</evidence>
<feature type="region of interest" description="Disordered" evidence="1">
    <location>
        <begin position="1"/>
        <end position="59"/>
    </location>
</feature>